<evidence type="ECO:0000313" key="3">
    <source>
        <dbReference type="Proteomes" id="UP000029867"/>
    </source>
</evidence>
<protein>
    <submittedName>
        <fullName evidence="2">Uncharacterized protein</fullName>
    </submittedName>
</protein>
<dbReference type="VEuPathDB" id="FungiDB:C5L36_0B01585"/>
<name>A0A099NVQ5_PICKU</name>
<feature type="region of interest" description="Disordered" evidence="1">
    <location>
        <begin position="95"/>
        <end position="115"/>
    </location>
</feature>
<accession>A0A099NVQ5</accession>
<evidence type="ECO:0000256" key="1">
    <source>
        <dbReference type="SAM" id="MobiDB-lite"/>
    </source>
</evidence>
<reference evidence="3" key="1">
    <citation type="journal article" date="2014" name="Microb. Cell Fact.">
        <title>Exploiting Issatchenkia orientalis SD108 for succinic acid production.</title>
        <authorList>
            <person name="Xiao H."/>
            <person name="Shao Z."/>
            <person name="Jiang Y."/>
            <person name="Dole S."/>
            <person name="Zhao H."/>
        </authorList>
    </citation>
    <scope>NUCLEOTIDE SEQUENCE [LARGE SCALE GENOMIC DNA]</scope>
    <source>
        <strain evidence="3">SD108</strain>
    </source>
</reference>
<dbReference type="EMBL" id="JQFK01000190">
    <property type="protein sequence ID" value="KGK36022.1"/>
    <property type="molecule type" value="Genomic_DNA"/>
</dbReference>
<dbReference type="HOGENOM" id="CLU_1468369_0_0_1"/>
<sequence>MAKLTDSGSTRNRSESVSQNVGAVEFVQVVKQEHGYDEKEYKKILRSEIEKESKKPRNIFLIYRSLVKQYLMNYLSIKGFTDISEESAEQEERFFENEQTQRLKDRSSSASEKLKEKTLSQLTVDGYNGREPKGETVKKDVFRVYKPKKRKRSGVRSKMKSLRSKQNRVEDIFCVPNIEFQDIK</sequence>
<dbReference type="AlphaFoldDB" id="A0A099NVQ5"/>
<dbReference type="Proteomes" id="UP000029867">
    <property type="component" value="Unassembled WGS sequence"/>
</dbReference>
<gene>
    <name evidence="2" type="ORF">JL09_g4828</name>
</gene>
<evidence type="ECO:0000313" key="2">
    <source>
        <dbReference type="EMBL" id="KGK36022.1"/>
    </source>
</evidence>
<organism evidence="2 3">
    <name type="scientific">Pichia kudriavzevii</name>
    <name type="common">Yeast</name>
    <name type="synonym">Issatchenkia orientalis</name>
    <dbReference type="NCBI Taxonomy" id="4909"/>
    <lineage>
        <taxon>Eukaryota</taxon>
        <taxon>Fungi</taxon>
        <taxon>Dikarya</taxon>
        <taxon>Ascomycota</taxon>
        <taxon>Saccharomycotina</taxon>
        <taxon>Pichiomycetes</taxon>
        <taxon>Pichiales</taxon>
        <taxon>Pichiaceae</taxon>
        <taxon>Pichia</taxon>
    </lineage>
</organism>
<comment type="caution">
    <text evidence="2">The sequence shown here is derived from an EMBL/GenBank/DDBJ whole genome shotgun (WGS) entry which is preliminary data.</text>
</comment>
<proteinExistence type="predicted"/>